<dbReference type="AlphaFoldDB" id="A0AAE0V8I9"/>
<accession>A0AAE0V8I9</accession>
<dbReference type="Proteomes" id="UP001274896">
    <property type="component" value="Unassembled WGS sequence"/>
</dbReference>
<gene>
    <name evidence="1" type="ORF">QTP70_004464</name>
</gene>
<dbReference type="EMBL" id="JAUCMX010000005">
    <property type="protein sequence ID" value="KAK3545359.1"/>
    <property type="molecule type" value="Genomic_DNA"/>
</dbReference>
<comment type="caution">
    <text evidence="1">The sequence shown here is derived from an EMBL/GenBank/DDBJ whole genome shotgun (WGS) entry which is preliminary data.</text>
</comment>
<reference evidence="1" key="1">
    <citation type="submission" date="2023-06" db="EMBL/GenBank/DDBJ databases">
        <title>Male Hemibagrus guttatus genome.</title>
        <authorList>
            <person name="Bian C."/>
        </authorList>
    </citation>
    <scope>NUCLEOTIDE SEQUENCE</scope>
    <source>
        <strain evidence="1">Male_cb2023</strain>
        <tissue evidence="1">Muscle</tissue>
    </source>
</reference>
<sequence length="77" mass="8836">MLKPDLCCDDVKDKTAKTSRQDIRKQLDIFPELFSEVPPGTSVIHHDIDVGSALPIKQHAYRFLCLYFKVLQFNMVA</sequence>
<evidence type="ECO:0000313" key="1">
    <source>
        <dbReference type="EMBL" id="KAK3545359.1"/>
    </source>
</evidence>
<keyword evidence="2" id="KW-1185">Reference proteome</keyword>
<name>A0AAE0V8I9_9TELE</name>
<protein>
    <submittedName>
        <fullName evidence="1">Uncharacterized protein</fullName>
    </submittedName>
</protein>
<proteinExistence type="predicted"/>
<organism evidence="1 2">
    <name type="scientific">Hemibagrus guttatus</name>
    <dbReference type="NCBI Taxonomy" id="175788"/>
    <lineage>
        <taxon>Eukaryota</taxon>
        <taxon>Metazoa</taxon>
        <taxon>Chordata</taxon>
        <taxon>Craniata</taxon>
        <taxon>Vertebrata</taxon>
        <taxon>Euteleostomi</taxon>
        <taxon>Actinopterygii</taxon>
        <taxon>Neopterygii</taxon>
        <taxon>Teleostei</taxon>
        <taxon>Ostariophysi</taxon>
        <taxon>Siluriformes</taxon>
        <taxon>Bagridae</taxon>
        <taxon>Hemibagrus</taxon>
    </lineage>
</organism>
<evidence type="ECO:0000313" key="2">
    <source>
        <dbReference type="Proteomes" id="UP001274896"/>
    </source>
</evidence>